<dbReference type="PANTHER" id="PTHR33931">
    <property type="entry name" value="HOLIN-LIKE PROTEIN CIDA-RELATED"/>
    <property type="match status" value="1"/>
</dbReference>
<reference evidence="7 8" key="1">
    <citation type="submission" date="2022-10" db="EMBL/GenBank/DDBJ databases">
        <title>Aestuariibacter sp. AA17 isolated from Montipora capitata coral fragment.</title>
        <authorList>
            <person name="Emsley S.A."/>
            <person name="Pfannmuller K.M."/>
            <person name="Loughran R.M."/>
            <person name="Shlafstein M."/>
            <person name="Papke E."/>
            <person name="Saw J.H."/>
            <person name="Ushijima B."/>
            <person name="Videau P."/>
        </authorList>
    </citation>
    <scope>NUCLEOTIDE SEQUENCE [LARGE SCALE GENOMIC DNA]</scope>
    <source>
        <strain evidence="7 8">AA17</strain>
    </source>
</reference>
<feature type="transmembrane region" description="Helical" evidence="6">
    <location>
        <begin position="37"/>
        <end position="57"/>
    </location>
</feature>
<keyword evidence="3 6" id="KW-0812">Transmembrane</keyword>
<feature type="transmembrane region" description="Helical" evidence="6">
    <location>
        <begin position="96"/>
        <end position="117"/>
    </location>
</feature>
<evidence type="ECO:0000256" key="6">
    <source>
        <dbReference type="SAM" id="Phobius"/>
    </source>
</evidence>
<evidence type="ECO:0000256" key="3">
    <source>
        <dbReference type="ARBA" id="ARBA00022692"/>
    </source>
</evidence>
<dbReference type="Proteomes" id="UP001652504">
    <property type="component" value="Unassembled WGS sequence"/>
</dbReference>
<dbReference type="RefSeq" id="WP_263712085.1">
    <property type="nucleotide sequence ID" value="NZ_JAOWKX010000004.1"/>
</dbReference>
<gene>
    <name evidence="7" type="ORF">OE749_08845</name>
</gene>
<evidence type="ECO:0000256" key="5">
    <source>
        <dbReference type="ARBA" id="ARBA00023136"/>
    </source>
</evidence>
<evidence type="ECO:0000256" key="1">
    <source>
        <dbReference type="ARBA" id="ARBA00004651"/>
    </source>
</evidence>
<name>A0ABT3A804_9ALTE</name>
<proteinExistence type="predicted"/>
<protein>
    <submittedName>
        <fullName evidence="7">CidA/LrgA family protein</fullName>
    </submittedName>
</protein>
<feature type="transmembrane region" description="Helical" evidence="6">
    <location>
        <begin position="69"/>
        <end position="90"/>
    </location>
</feature>
<comment type="subcellular location">
    <subcellularLocation>
        <location evidence="1">Cell membrane</location>
        <topology evidence="1">Multi-pass membrane protein</topology>
    </subcellularLocation>
</comment>
<organism evidence="7 8">
    <name type="scientific">Fluctibacter corallii</name>
    <dbReference type="NCBI Taxonomy" id="2984329"/>
    <lineage>
        <taxon>Bacteria</taxon>
        <taxon>Pseudomonadati</taxon>
        <taxon>Pseudomonadota</taxon>
        <taxon>Gammaproteobacteria</taxon>
        <taxon>Alteromonadales</taxon>
        <taxon>Alteromonadaceae</taxon>
        <taxon>Fluctibacter</taxon>
    </lineage>
</organism>
<keyword evidence="4 6" id="KW-1133">Transmembrane helix</keyword>
<keyword evidence="5 6" id="KW-0472">Membrane</keyword>
<evidence type="ECO:0000313" key="8">
    <source>
        <dbReference type="Proteomes" id="UP001652504"/>
    </source>
</evidence>
<evidence type="ECO:0000256" key="2">
    <source>
        <dbReference type="ARBA" id="ARBA00022475"/>
    </source>
</evidence>
<dbReference type="InterPro" id="IPR005538">
    <property type="entry name" value="LrgA/CidA"/>
</dbReference>
<dbReference type="Pfam" id="PF03788">
    <property type="entry name" value="LrgA"/>
    <property type="match status" value="1"/>
</dbReference>
<evidence type="ECO:0000256" key="4">
    <source>
        <dbReference type="ARBA" id="ARBA00022989"/>
    </source>
</evidence>
<sequence>MMKITIEWTKAITLVLVCVFAGQWLARDVLQNIGIYMPSPLIGLLLLFGGLVLLGAGNTPTALHNVSQFLLKHMSLFFVPATLSVILYWSEISSHLVVLIAIVVSTFIGMLCTLYTFKWLTGKAAIDPSDRN</sequence>
<dbReference type="PANTHER" id="PTHR33931:SF2">
    <property type="entry name" value="HOLIN-LIKE PROTEIN CIDA"/>
    <property type="match status" value="1"/>
</dbReference>
<comment type="caution">
    <text evidence="7">The sequence shown here is derived from an EMBL/GenBank/DDBJ whole genome shotgun (WGS) entry which is preliminary data.</text>
</comment>
<accession>A0ABT3A804</accession>
<keyword evidence="8" id="KW-1185">Reference proteome</keyword>
<dbReference type="EMBL" id="JAOWKX010000004">
    <property type="protein sequence ID" value="MCV2884801.1"/>
    <property type="molecule type" value="Genomic_DNA"/>
</dbReference>
<evidence type="ECO:0000313" key="7">
    <source>
        <dbReference type="EMBL" id="MCV2884801.1"/>
    </source>
</evidence>
<keyword evidence="2" id="KW-1003">Cell membrane</keyword>